<dbReference type="Gene3D" id="3.40.630.30">
    <property type="match status" value="1"/>
</dbReference>
<dbReference type="GO" id="GO:0016747">
    <property type="term" value="F:acyltransferase activity, transferring groups other than amino-acyl groups"/>
    <property type="evidence" value="ECO:0007669"/>
    <property type="project" value="InterPro"/>
</dbReference>
<accession>A0A6V8LD50</accession>
<evidence type="ECO:0000256" key="2">
    <source>
        <dbReference type="ARBA" id="ARBA00023315"/>
    </source>
</evidence>
<dbReference type="EMBL" id="BLPG01000001">
    <property type="protein sequence ID" value="GFJ92016.1"/>
    <property type="molecule type" value="Genomic_DNA"/>
</dbReference>
<dbReference type="Pfam" id="PF00583">
    <property type="entry name" value="Acetyltransf_1"/>
    <property type="match status" value="1"/>
</dbReference>
<dbReference type="PANTHER" id="PTHR43877:SF2">
    <property type="entry name" value="AMINOALKYLPHOSPHONATE N-ACETYLTRANSFERASE-RELATED"/>
    <property type="match status" value="1"/>
</dbReference>
<dbReference type="RefSeq" id="WP_173078981.1">
    <property type="nucleotide sequence ID" value="NZ_BAABJB010000023.1"/>
</dbReference>
<evidence type="ECO:0000256" key="1">
    <source>
        <dbReference type="ARBA" id="ARBA00022679"/>
    </source>
</evidence>
<evidence type="ECO:0000259" key="3">
    <source>
        <dbReference type="PROSITE" id="PS51186"/>
    </source>
</evidence>
<dbReference type="InterPro" id="IPR016181">
    <property type="entry name" value="Acyl_CoA_acyltransferase"/>
</dbReference>
<evidence type="ECO:0000313" key="5">
    <source>
        <dbReference type="Proteomes" id="UP000482960"/>
    </source>
</evidence>
<keyword evidence="5" id="KW-1185">Reference proteome</keyword>
<dbReference type="InterPro" id="IPR000182">
    <property type="entry name" value="GNAT_dom"/>
</dbReference>
<dbReference type="Proteomes" id="UP000482960">
    <property type="component" value="Unassembled WGS sequence"/>
</dbReference>
<sequence length="128" mass="13651">MLIQARPTTDPELATLIAAQQPEPEDVQYLVGVVDGRAIACGGLRALDAQTGEITRVYVRPAFRGRGIARQLLAALEEMALGAGHTVLRMEMGADQSAAVALSRSAGYVERPDGPGRVRYEKHILVAA</sequence>
<organism evidence="4 5">
    <name type="scientific">Phytohabitans rumicis</name>
    <dbReference type="NCBI Taxonomy" id="1076125"/>
    <lineage>
        <taxon>Bacteria</taxon>
        <taxon>Bacillati</taxon>
        <taxon>Actinomycetota</taxon>
        <taxon>Actinomycetes</taxon>
        <taxon>Micromonosporales</taxon>
        <taxon>Micromonosporaceae</taxon>
    </lineage>
</organism>
<dbReference type="AlphaFoldDB" id="A0A6V8LD50"/>
<protein>
    <recommendedName>
        <fullName evidence="3">N-acetyltransferase domain-containing protein</fullName>
    </recommendedName>
</protein>
<dbReference type="PROSITE" id="PS51186">
    <property type="entry name" value="GNAT"/>
    <property type="match status" value="1"/>
</dbReference>
<feature type="domain" description="N-acetyltransferase" evidence="3">
    <location>
        <begin position="1"/>
        <end position="128"/>
    </location>
</feature>
<comment type="caution">
    <text evidence="4">The sequence shown here is derived from an EMBL/GenBank/DDBJ whole genome shotgun (WGS) entry which is preliminary data.</text>
</comment>
<keyword evidence="1" id="KW-0808">Transferase</keyword>
<dbReference type="InterPro" id="IPR050832">
    <property type="entry name" value="Bact_Acetyltransf"/>
</dbReference>
<dbReference type="CDD" id="cd04301">
    <property type="entry name" value="NAT_SF"/>
    <property type="match status" value="1"/>
</dbReference>
<name>A0A6V8LD50_9ACTN</name>
<reference evidence="4 5" key="2">
    <citation type="submission" date="2020-03" db="EMBL/GenBank/DDBJ databases">
        <authorList>
            <person name="Ichikawa N."/>
            <person name="Kimura A."/>
            <person name="Kitahashi Y."/>
            <person name="Uohara A."/>
        </authorList>
    </citation>
    <scope>NUCLEOTIDE SEQUENCE [LARGE SCALE GENOMIC DNA]</scope>
    <source>
        <strain evidence="4 5">NBRC 108638</strain>
    </source>
</reference>
<dbReference type="SUPFAM" id="SSF55729">
    <property type="entry name" value="Acyl-CoA N-acyltransferases (Nat)"/>
    <property type="match status" value="1"/>
</dbReference>
<gene>
    <name evidence="4" type="ORF">Prum_056580</name>
</gene>
<reference evidence="4 5" key="1">
    <citation type="submission" date="2020-03" db="EMBL/GenBank/DDBJ databases">
        <title>Whole genome shotgun sequence of Phytohabitans rumicis NBRC 108638.</title>
        <authorList>
            <person name="Komaki H."/>
            <person name="Tamura T."/>
        </authorList>
    </citation>
    <scope>NUCLEOTIDE SEQUENCE [LARGE SCALE GENOMIC DNA]</scope>
    <source>
        <strain evidence="4 5">NBRC 108638</strain>
    </source>
</reference>
<dbReference type="PANTHER" id="PTHR43877">
    <property type="entry name" value="AMINOALKYLPHOSPHONATE N-ACETYLTRANSFERASE-RELATED-RELATED"/>
    <property type="match status" value="1"/>
</dbReference>
<evidence type="ECO:0000313" key="4">
    <source>
        <dbReference type="EMBL" id="GFJ92016.1"/>
    </source>
</evidence>
<proteinExistence type="predicted"/>
<keyword evidence="2" id="KW-0012">Acyltransferase</keyword>